<reference evidence="10 11" key="1">
    <citation type="submission" date="2016-01" db="EMBL/GenBank/DDBJ databases">
        <title>Genome sequencing of Roseivirga echinicomitans KMM 6058.</title>
        <authorList>
            <person name="Selvaratnam C."/>
            <person name="Thevarajoo S."/>
            <person name="Goh K.M."/>
            <person name="Ee R."/>
            <person name="Chan K.-G."/>
            <person name="Chong C.S."/>
        </authorList>
    </citation>
    <scope>NUCLEOTIDE SEQUENCE [LARGE SCALE GENOMIC DNA]</scope>
    <source>
        <strain evidence="10 11">KMM 6058</strain>
    </source>
</reference>
<dbReference type="Pfam" id="PF01120">
    <property type="entry name" value="Alpha_L_fucos"/>
    <property type="match status" value="1"/>
</dbReference>
<dbReference type="SMART" id="SM00812">
    <property type="entry name" value="Alpha_L_fucos"/>
    <property type="match status" value="1"/>
</dbReference>
<evidence type="ECO:0000256" key="6">
    <source>
        <dbReference type="ARBA" id="ARBA00023295"/>
    </source>
</evidence>
<evidence type="ECO:0000313" key="10">
    <source>
        <dbReference type="EMBL" id="KYG83740.1"/>
    </source>
</evidence>
<comment type="caution">
    <text evidence="10">The sequence shown here is derived from an EMBL/GenBank/DDBJ whole genome shotgun (WGS) entry which is preliminary data.</text>
</comment>
<dbReference type="RefSeq" id="WP_068411103.1">
    <property type="nucleotide sequence ID" value="NZ_LRDB01000001.1"/>
</dbReference>
<comment type="function">
    <text evidence="1">Alpha-L-fucosidase is responsible for hydrolyzing the alpha-1,6-linked fucose joined to the reducing-end N-acetylglucosamine of the carbohydrate moieties of glycoproteins.</text>
</comment>
<evidence type="ECO:0000259" key="8">
    <source>
        <dbReference type="Pfam" id="PF01120"/>
    </source>
</evidence>
<organism evidence="10 11">
    <name type="scientific">Roseivirga echinicomitans</name>
    <dbReference type="NCBI Taxonomy" id="296218"/>
    <lineage>
        <taxon>Bacteria</taxon>
        <taxon>Pseudomonadati</taxon>
        <taxon>Bacteroidota</taxon>
        <taxon>Cytophagia</taxon>
        <taxon>Cytophagales</taxon>
        <taxon>Roseivirgaceae</taxon>
        <taxon>Roseivirga</taxon>
    </lineage>
</organism>
<gene>
    <name evidence="10" type="ORF">AWN68_02740</name>
</gene>
<dbReference type="GO" id="GO:0006004">
    <property type="term" value="P:fucose metabolic process"/>
    <property type="evidence" value="ECO:0007669"/>
    <property type="project" value="InterPro"/>
</dbReference>
<dbReference type="GO" id="GO:0016139">
    <property type="term" value="P:glycoside catabolic process"/>
    <property type="evidence" value="ECO:0007669"/>
    <property type="project" value="TreeGrafter"/>
</dbReference>
<dbReference type="OrthoDB" id="107551at2"/>
<dbReference type="PANTHER" id="PTHR10030">
    <property type="entry name" value="ALPHA-L-FUCOSIDASE"/>
    <property type="match status" value="1"/>
</dbReference>
<dbReference type="InterPro" id="IPR017853">
    <property type="entry name" value="GH"/>
</dbReference>
<dbReference type="InterPro" id="IPR031919">
    <property type="entry name" value="Fucosidase_C"/>
</dbReference>
<dbReference type="PANTHER" id="PTHR10030:SF37">
    <property type="entry name" value="ALPHA-L-FUCOSIDASE-RELATED"/>
    <property type="match status" value="1"/>
</dbReference>
<dbReference type="Pfam" id="PF16757">
    <property type="entry name" value="Fucosidase_C"/>
    <property type="match status" value="1"/>
</dbReference>
<accession>A0A150XY83</accession>
<proteinExistence type="inferred from homology"/>
<dbReference type="PIRSF" id="PIRSF001092">
    <property type="entry name" value="Alpha-L-fucosidase"/>
    <property type="match status" value="1"/>
</dbReference>
<comment type="similarity">
    <text evidence="2">Belongs to the glycosyl hydrolase 29 family.</text>
</comment>
<dbReference type="SUPFAM" id="SSF51445">
    <property type="entry name" value="(Trans)glycosidases"/>
    <property type="match status" value="1"/>
</dbReference>
<dbReference type="EC" id="3.2.1.51" evidence="3"/>
<dbReference type="Gene3D" id="3.20.20.80">
    <property type="entry name" value="Glycosidases"/>
    <property type="match status" value="1"/>
</dbReference>
<keyword evidence="6" id="KW-0326">Glycosidase</keyword>
<protein>
    <recommendedName>
        <fullName evidence="3">alpha-L-fucosidase</fullName>
        <ecNumber evidence="3">3.2.1.51</ecNumber>
    </recommendedName>
</protein>
<dbReference type="EMBL" id="LRDB01000001">
    <property type="protein sequence ID" value="KYG83740.1"/>
    <property type="molecule type" value="Genomic_DNA"/>
</dbReference>
<dbReference type="GO" id="GO:0004560">
    <property type="term" value="F:alpha-L-fucosidase activity"/>
    <property type="evidence" value="ECO:0007669"/>
    <property type="project" value="InterPro"/>
</dbReference>
<feature type="domain" description="Alpha-L-fucosidase C-terminal" evidence="9">
    <location>
        <begin position="398"/>
        <end position="481"/>
    </location>
</feature>
<evidence type="ECO:0000256" key="4">
    <source>
        <dbReference type="ARBA" id="ARBA00022729"/>
    </source>
</evidence>
<dbReference type="AlphaFoldDB" id="A0A150XY83"/>
<dbReference type="InterPro" id="IPR057739">
    <property type="entry name" value="Glyco_hydro_29_N"/>
</dbReference>
<dbReference type="InterPro" id="IPR016286">
    <property type="entry name" value="FUC_metazoa-typ"/>
</dbReference>
<evidence type="ECO:0000256" key="7">
    <source>
        <dbReference type="SAM" id="SignalP"/>
    </source>
</evidence>
<dbReference type="InterPro" id="IPR000933">
    <property type="entry name" value="Glyco_hydro_29"/>
</dbReference>
<keyword evidence="4 7" id="KW-0732">Signal</keyword>
<evidence type="ECO:0000313" key="11">
    <source>
        <dbReference type="Proteomes" id="UP000075615"/>
    </source>
</evidence>
<keyword evidence="11" id="KW-1185">Reference proteome</keyword>
<dbReference type="Gene3D" id="2.60.40.1180">
    <property type="entry name" value="Golgi alpha-mannosidase II"/>
    <property type="match status" value="1"/>
</dbReference>
<dbReference type="Proteomes" id="UP000075615">
    <property type="component" value="Unassembled WGS sequence"/>
</dbReference>
<keyword evidence="5" id="KW-0378">Hydrolase</keyword>
<evidence type="ECO:0000256" key="1">
    <source>
        <dbReference type="ARBA" id="ARBA00004071"/>
    </source>
</evidence>
<dbReference type="STRING" id="296218.AWN68_02740"/>
<feature type="chain" id="PRO_5007575434" description="alpha-L-fucosidase" evidence="7">
    <location>
        <begin position="23"/>
        <end position="485"/>
    </location>
</feature>
<feature type="domain" description="Glycoside hydrolase family 29 N-terminal" evidence="8">
    <location>
        <begin position="21"/>
        <end position="383"/>
    </location>
</feature>
<name>A0A150XY83_9BACT</name>
<evidence type="ECO:0000256" key="3">
    <source>
        <dbReference type="ARBA" id="ARBA00012662"/>
    </source>
</evidence>
<evidence type="ECO:0000259" key="9">
    <source>
        <dbReference type="Pfam" id="PF16757"/>
    </source>
</evidence>
<feature type="signal peptide" evidence="7">
    <location>
        <begin position="1"/>
        <end position="22"/>
    </location>
</feature>
<evidence type="ECO:0000256" key="2">
    <source>
        <dbReference type="ARBA" id="ARBA00007951"/>
    </source>
</evidence>
<dbReference type="InterPro" id="IPR013780">
    <property type="entry name" value="Glyco_hydro_b"/>
</dbReference>
<evidence type="ECO:0000256" key="5">
    <source>
        <dbReference type="ARBA" id="ARBA00022801"/>
    </source>
</evidence>
<dbReference type="GO" id="GO:0005764">
    <property type="term" value="C:lysosome"/>
    <property type="evidence" value="ECO:0007669"/>
    <property type="project" value="TreeGrafter"/>
</dbReference>
<sequence>MKKSSLRFVLTFLLTLPFLTDAQEEKQKYFPETDPLVLEKLEQWQDIKFGLLMHWGTYSQWGIVESWSICAEDEPWCTRPHDNYELYKQEYENLQTTFNPVNFDPSKWAEAAKRAGMKYMVFTTKHHDGFTMFDSKFTDYKITDPKTPFHTNPKANITKEIFDAFRTEDFMIGAYFSKPDWHSPYYWWKNFATPDRNVNYNVNTYPDRWEKFKDFTHGQVNELMSDYGKVDILWFDGGWVQPYTNEEILAYKVKKDFKQVNLQNQDIDMPRLVEEVRAKQPGTIVVDRAVEGPYQNYITPENRIPEHMIPYPWESPMIAGGSWSWIKKPTYISTRKAVHMLLDIVSKGGNLLLNIAPSPLGEFDEGAYELLEGIGQWMDVNSEAIYETRPIAPYKEGKVALTQNRHTKVVYAAYLPEDNENQPPAKIWLSTIQPEKGTKVTMLGSKVNLKWEAVGNGFEVIIPESLRKNPPASDAWVLKIEKVKH</sequence>